<dbReference type="Pfam" id="PF05738">
    <property type="entry name" value="Cna_B"/>
    <property type="match status" value="1"/>
</dbReference>
<keyword evidence="2" id="KW-0472">Membrane</keyword>
<dbReference type="EMBL" id="CP063304">
    <property type="protein sequence ID" value="QOV18651.1"/>
    <property type="molecule type" value="Genomic_DNA"/>
</dbReference>
<dbReference type="InterPro" id="IPR013783">
    <property type="entry name" value="Ig-like_fold"/>
</dbReference>
<keyword evidence="2" id="KW-1133">Transmembrane helix</keyword>
<dbReference type="InterPro" id="IPR008454">
    <property type="entry name" value="Collagen-bd_Cna-like_B-typ_dom"/>
</dbReference>
<feature type="domain" description="SpaA-like prealbumin fold" evidence="4">
    <location>
        <begin position="1099"/>
        <end position="1192"/>
    </location>
</feature>
<dbReference type="SUPFAM" id="SSF49478">
    <property type="entry name" value="Cna protein B-type domain"/>
    <property type="match status" value="1"/>
</dbReference>
<name>A0A7M2RFA7_9FIRM</name>
<dbReference type="PANTHER" id="PTHR45982">
    <property type="entry name" value="REGULATOR OF CHROMOSOME CONDENSATION"/>
    <property type="match status" value="1"/>
</dbReference>
<dbReference type="Gene3D" id="2.60.40.1140">
    <property type="entry name" value="Collagen-binding surface protein Cna, B-type domain"/>
    <property type="match status" value="1"/>
</dbReference>
<dbReference type="InterPro" id="IPR009091">
    <property type="entry name" value="RCC1/BLIP-II"/>
</dbReference>
<sequence length="1260" mass="139115">MKTRKSQKRKRILCFLLIFLLLYTGVQEPVRAGEVSDMPAEVTSDTDIESSETEEQNLAQENYESGTKEHDGVQESQNSSEKGKQSAETSEEESIKEETKETKTEETKTEETKEEQDEEQEEQLPVKQEELMPIAPFAGNTPGESAADANRYGQISLVKFKQFSNGCMGGMALDAAGKIWSFGYNLYGELGIGGTVENVTGVIAAPNYYGGMKRIPYFVNNNITITEIGSSYETRYALSDDGIVYAWGDGSTYQMGNNSYSTHNYTPQQVPGLPRIKHIFPSDAYLGQGACAALDENDELWVWGSNYPSGKLGTGGISNVGTPTKITIHPDFSDGTRKIVKVVIGEVSAKILDDKGDLWTCGTNANGEQGFGNTVLSNHNFVMIDRSESGMPRIIDVDTSYARLQDGGHDRTVVADENGDAWEWGRTYGDGIVANSAVIKMAPQKIVLDSAEVAEYGYQPKATVVTASEMVCYFIDQHGRPWGWGSGYYFGFGREGGYEDSNDELIRSAAAQQVPKIIGDGDTQIYDSSAKLPVYLGGDIRPTTRFGYGINALNDLHPTIYDEKYMLKDADGTVLSVDGERIKCVRAASADGVSGLTNGKYYKVDSSGKVIAPGIEAMPATDPDEKLWIDLAFKEVPYIAQMDCSLSAYAFIDADGNLFKWGNDGSGAIAWGWDYQNKYDQNGSTTSGLYDRYTYEVMYMRGAPTIDMIDIYAEKPQRKVYKTDDDDSMETATVTVHLPASYHSDSLLADLYSNVASLKYVFIPYDSGNNDFNIDVGELTDSEFMALYNNPAYTQKGELLSGELVSGTEARDETFTVDVTDNGRLILWGENLRYSQNAASVREYERTDYVGASFVTDNFYTLANALHNGEGETASPPNEELYADTSDNVRKSNDDSQYVRISQKDLYGIPLDVSGAVIAEPTFGYDTVEIKSYEGASQPLPAGISPYWKFRETLSSGQPQDKEISVELDKADRISYTHTFLYERDLDYWINPKGEKLWSDMDNLLGLRPSAIELTLKQYERNTQTGAKGDFIQDIETIQVTPDEDQEWNFDFGLHKGYEYTYEVQERAVPGYETEVSYKTDVSGIIGMELTNTLAIKPIRMLKVDSDGTPITADKARFTLSNAEDSEKVLDSDGDEVSSLLLETNAQGSFDIPWQKPGTYKLTETKAPSGYNLLTKDVILEFDSEGNVTVSLGSVTLQPITLTGQEAGAYTCGYEIENKRSAKLPAAGGHGTYYLLFIGGGLMLLAIIAKRRKKKSTDRN</sequence>
<dbReference type="RefSeq" id="WP_193735013.1">
    <property type="nucleotide sequence ID" value="NZ_CP063304.1"/>
</dbReference>
<evidence type="ECO:0000313" key="5">
    <source>
        <dbReference type="EMBL" id="QOV18651.1"/>
    </source>
</evidence>
<dbReference type="InterPro" id="IPR041033">
    <property type="entry name" value="SpaA_PFL_dom_1"/>
</dbReference>
<keyword evidence="6" id="KW-1185">Reference proteome</keyword>
<dbReference type="CDD" id="cd00222">
    <property type="entry name" value="CollagenBindB"/>
    <property type="match status" value="1"/>
</dbReference>
<gene>
    <name evidence="5" type="ORF">INP51_11630</name>
</gene>
<dbReference type="InterPro" id="IPR000408">
    <property type="entry name" value="Reg_chr_condens"/>
</dbReference>
<dbReference type="InterPro" id="IPR051553">
    <property type="entry name" value="Ran_GTPase-activating"/>
</dbReference>
<dbReference type="NCBIfam" id="TIGR01167">
    <property type="entry name" value="LPXTG_anchor"/>
    <property type="match status" value="1"/>
</dbReference>
<dbReference type="KEGG" id="bliq:INP51_11630"/>
<feature type="region of interest" description="Disordered" evidence="1">
    <location>
        <begin position="35"/>
        <end position="129"/>
    </location>
</feature>
<protein>
    <submittedName>
        <fullName evidence="5">Cna B-type domain-containing protein</fullName>
    </submittedName>
</protein>
<dbReference type="SUPFAM" id="SSF50985">
    <property type="entry name" value="RCC1/BLIP-II"/>
    <property type="match status" value="2"/>
</dbReference>
<evidence type="ECO:0000259" key="4">
    <source>
        <dbReference type="Pfam" id="PF17802"/>
    </source>
</evidence>
<feature type="compositionally biased region" description="Basic and acidic residues" evidence="1">
    <location>
        <begin position="96"/>
        <end position="111"/>
    </location>
</feature>
<dbReference type="Proteomes" id="UP000593601">
    <property type="component" value="Chromosome"/>
</dbReference>
<dbReference type="Pfam" id="PF00415">
    <property type="entry name" value="RCC1"/>
    <property type="match status" value="1"/>
</dbReference>
<evidence type="ECO:0000313" key="6">
    <source>
        <dbReference type="Proteomes" id="UP000593601"/>
    </source>
</evidence>
<evidence type="ECO:0000256" key="2">
    <source>
        <dbReference type="SAM" id="Phobius"/>
    </source>
</evidence>
<dbReference type="Gene3D" id="2.60.40.10">
    <property type="entry name" value="Immunoglobulins"/>
    <property type="match status" value="1"/>
</dbReference>
<feature type="transmembrane region" description="Helical" evidence="2">
    <location>
        <begin position="1231"/>
        <end position="1249"/>
    </location>
</feature>
<dbReference type="AlphaFoldDB" id="A0A7M2RFA7"/>
<evidence type="ECO:0000259" key="3">
    <source>
        <dbReference type="Pfam" id="PF05738"/>
    </source>
</evidence>
<feature type="compositionally biased region" description="Acidic residues" evidence="1">
    <location>
        <begin position="112"/>
        <end position="122"/>
    </location>
</feature>
<proteinExistence type="predicted"/>
<dbReference type="PANTHER" id="PTHR45982:SF1">
    <property type="entry name" value="REGULATOR OF CHROMOSOME CONDENSATION"/>
    <property type="match status" value="1"/>
</dbReference>
<keyword evidence="2" id="KW-0812">Transmembrane</keyword>
<feature type="domain" description="CNA-B" evidence="3">
    <location>
        <begin position="993"/>
        <end position="1093"/>
    </location>
</feature>
<organism evidence="5 6">
    <name type="scientific">Blautia liquoris</name>
    <dbReference type="NCBI Taxonomy" id="2779518"/>
    <lineage>
        <taxon>Bacteria</taxon>
        <taxon>Bacillati</taxon>
        <taxon>Bacillota</taxon>
        <taxon>Clostridia</taxon>
        <taxon>Lachnospirales</taxon>
        <taxon>Lachnospiraceae</taxon>
        <taxon>Blautia</taxon>
    </lineage>
</organism>
<dbReference type="Pfam" id="PF17802">
    <property type="entry name" value="SpaA"/>
    <property type="match status" value="1"/>
</dbReference>
<dbReference type="Gene3D" id="2.130.10.30">
    <property type="entry name" value="Regulator of chromosome condensation 1/beta-lactamase-inhibitor protein II"/>
    <property type="match status" value="2"/>
</dbReference>
<feature type="compositionally biased region" description="Acidic residues" evidence="1">
    <location>
        <begin position="44"/>
        <end position="55"/>
    </location>
</feature>
<dbReference type="PROSITE" id="PS50012">
    <property type="entry name" value="RCC1_3"/>
    <property type="match status" value="2"/>
</dbReference>
<evidence type="ECO:0000256" key="1">
    <source>
        <dbReference type="SAM" id="MobiDB-lite"/>
    </source>
</evidence>
<accession>A0A7M2RFA7</accession>
<reference evidence="5 6" key="1">
    <citation type="submission" date="2020-10" db="EMBL/GenBank/DDBJ databases">
        <title>Blautia liquoris sp.nov., isolated from the mud in a fermentation cellar used for the production of Chinese strong-flavoured liquor.</title>
        <authorList>
            <person name="Lu L."/>
        </authorList>
    </citation>
    <scope>NUCLEOTIDE SEQUENCE [LARGE SCALE GENOMIC DNA]</scope>
    <source>
        <strain evidence="5 6">LZLJ-3</strain>
    </source>
</reference>
<feature type="compositionally biased region" description="Polar residues" evidence="1">
    <location>
        <begin position="56"/>
        <end position="65"/>
    </location>
</feature>